<accession>A0AAD1W4A0</accession>
<sequence>MSDHQDPAISAELRAWLFSTIAESIPKALAAFHEQASTEAHPPAHQPNDSEDSHLSDQEGAPHKQPWRRDSVTVGRGKAPAIFLKQSLPHTMQDSIDPLEGSTSRLVGHMMNDYDANYSDEDPPVNVPQDSSTSEFIKETFITQVMLRVSPYLKCILRTSSWMLQASHFFDRRVICHPQSAKWAPPDNVASFL</sequence>
<dbReference type="Proteomes" id="UP001295444">
    <property type="component" value="Chromosome 04"/>
</dbReference>
<proteinExistence type="predicted"/>
<organism evidence="2 3">
    <name type="scientific">Pelobates cultripes</name>
    <name type="common">Western spadefoot toad</name>
    <dbReference type="NCBI Taxonomy" id="61616"/>
    <lineage>
        <taxon>Eukaryota</taxon>
        <taxon>Metazoa</taxon>
        <taxon>Chordata</taxon>
        <taxon>Craniata</taxon>
        <taxon>Vertebrata</taxon>
        <taxon>Euteleostomi</taxon>
        <taxon>Amphibia</taxon>
        <taxon>Batrachia</taxon>
        <taxon>Anura</taxon>
        <taxon>Pelobatoidea</taxon>
        <taxon>Pelobatidae</taxon>
        <taxon>Pelobates</taxon>
    </lineage>
</organism>
<feature type="compositionally biased region" description="Basic and acidic residues" evidence="1">
    <location>
        <begin position="51"/>
        <end position="71"/>
    </location>
</feature>
<keyword evidence="3" id="KW-1185">Reference proteome</keyword>
<protein>
    <submittedName>
        <fullName evidence="2">Uncharacterized protein</fullName>
    </submittedName>
</protein>
<name>A0AAD1W4A0_PELCU</name>
<evidence type="ECO:0000313" key="3">
    <source>
        <dbReference type="Proteomes" id="UP001295444"/>
    </source>
</evidence>
<evidence type="ECO:0000256" key="1">
    <source>
        <dbReference type="SAM" id="MobiDB-lite"/>
    </source>
</evidence>
<reference evidence="2" key="1">
    <citation type="submission" date="2022-03" db="EMBL/GenBank/DDBJ databases">
        <authorList>
            <person name="Alioto T."/>
            <person name="Alioto T."/>
            <person name="Gomez Garrido J."/>
        </authorList>
    </citation>
    <scope>NUCLEOTIDE SEQUENCE</scope>
</reference>
<dbReference type="EMBL" id="OW240915">
    <property type="protein sequence ID" value="CAH2284088.1"/>
    <property type="molecule type" value="Genomic_DNA"/>
</dbReference>
<feature type="region of interest" description="Disordered" evidence="1">
    <location>
        <begin position="33"/>
        <end position="72"/>
    </location>
</feature>
<gene>
    <name evidence="2" type="ORF">PECUL_23A012024</name>
</gene>
<dbReference type="AlphaFoldDB" id="A0AAD1W4A0"/>
<evidence type="ECO:0000313" key="2">
    <source>
        <dbReference type="EMBL" id="CAH2284088.1"/>
    </source>
</evidence>